<dbReference type="Proteomes" id="UP000596742">
    <property type="component" value="Unassembled WGS sequence"/>
</dbReference>
<keyword evidence="5" id="KW-1185">Reference proteome</keyword>
<reference evidence="4" key="1">
    <citation type="submission" date="2018-11" db="EMBL/GenBank/DDBJ databases">
        <authorList>
            <person name="Alioto T."/>
            <person name="Alioto T."/>
        </authorList>
    </citation>
    <scope>NUCLEOTIDE SEQUENCE</scope>
</reference>
<dbReference type="GO" id="GO:0085020">
    <property type="term" value="P:protein K6-linked ubiquitination"/>
    <property type="evidence" value="ECO:0007669"/>
    <property type="project" value="TreeGrafter"/>
</dbReference>
<evidence type="ECO:0000256" key="2">
    <source>
        <dbReference type="ARBA" id="ARBA00023043"/>
    </source>
</evidence>
<keyword evidence="1" id="KW-0677">Repeat</keyword>
<feature type="repeat" description="ANK" evidence="3">
    <location>
        <begin position="116"/>
        <end position="148"/>
    </location>
</feature>
<accession>A0A8B6CDN0</accession>
<sequence>MLQHGADQNLVRDHGGSPMLLASDRGHTEVIKNLLKHKGDPKLCCDHGTTPIILAAQDGHIETVIALIKGKADVNKQKNEEEGKISALLADSKRGHILCVESLVEHGAIIDLCDSEGSTPLLVALQNKRYDTAKYLYEKGGDIYATNIKDESPNQLAKSLNLDIFPDKIT</sequence>
<dbReference type="PROSITE" id="PS50088">
    <property type="entry name" value="ANK_REPEAT"/>
    <property type="match status" value="2"/>
</dbReference>
<dbReference type="GO" id="GO:0031436">
    <property type="term" value="C:BRCA1-BARD1 complex"/>
    <property type="evidence" value="ECO:0007669"/>
    <property type="project" value="TreeGrafter"/>
</dbReference>
<evidence type="ECO:0000313" key="5">
    <source>
        <dbReference type="Proteomes" id="UP000596742"/>
    </source>
</evidence>
<dbReference type="Pfam" id="PF12796">
    <property type="entry name" value="Ank_2"/>
    <property type="match status" value="2"/>
</dbReference>
<protein>
    <submittedName>
        <fullName evidence="4">Uncharacterized protein</fullName>
    </submittedName>
</protein>
<dbReference type="PANTHER" id="PTHR24171:SF8">
    <property type="entry name" value="BRCA1-ASSOCIATED RING DOMAIN PROTEIN 1"/>
    <property type="match status" value="1"/>
</dbReference>
<dbReference type="InterPro" id="IPR002110">
    <property type="entry name" value="Ankyrin_rpt"/>
</dbReference>
<dbReference type="Gene3D" id="1.25.40.20">
    <property type="entry name" value="Ankyrin repeat-containing domain"/>
    <property type="match status" value="1"/>
</dbReference>
<comment type="caution">
    <text evidence="4">The sequence shown here is derived from an EMBL/GenBank/DDBJ whole genome shotgun (WGS) entry which is preliminary data.</text>
</comment>
<dbReference type="PANTHER" id="PTHR24171">
    <property type="entry name" value="ANKYRIN REPEAT DOMAIN-CONTAINING PROTEIN 39-RELATED"/>
    <property type="match status" value="1"/>
</dbReference>
<proteinExistence type="predicted"/>
<gene>
    <name evidence="4" type="ORF">MGAL_10B059140</name>
</gene>
<dbReference type="SUPFAM" id="SSF48403">
    <property type="entry name" value="Ankyrin repeat"/>
    <property type="match status" value="1"/>
</dbReference>
<evidence type="ECO:0000256" key="1">
    <source>
        <dbReference type="ARBA" id="ARBA00022737"/>
    </source>
</evidence>
<feature type="repeat" description="ANK" evidence="3">
    <location>
        <begin position="47"/>
        <end position="79"/>
    </location>
</feature>
<dbReference type="AlphaFoldDB" id="A0A8B6CDN0"/>
<evidence type="ECO:0000256" key="3">
    <source>
        <dbReference type="PROSITE-ProRule" id="PRU00023"/>
    </source>
</evidence>
<evidence type="ECO:0000313" key="4">
    <source>
        <dbReference type="EMBL" id="VDI02978.1"/>
    </source>
</evidence>
<dbReference type="OrthoDB" id="6122161at2759"/>
<dbReference type="GO" id="GO:0004842">
    <property type="term" value="F:ubiquitin-protein transferase activity"/>
    <property type="evidence" value="ECO:0007669"/>
    <property type="project" value="TreeGrafter"/>
</dbReference>
<organism evidence="4 5">
    <name type="scientific">Mytilus galloprovincialis</name>
    <name type="common">Mediterranean mussel</name>
    <dbReference type="NCBI Taxonomy" id="29158"/>
    <lineage>
        <taxon>Eukaryota</taxon>
        <taxon>Metazoa</taxon>
        <taxon>Spiralia</taxon>
        <taxon>Lophotrochozoa</taxon>
        <taxon>Mollusca</taxon>
        <taxon>Bivalvia</taxon>
        <taxon>Autobranchia</taxon>
        <taxon>Pteriomorphia</taxon>
        <taxon>Mytilida</taxon>
        <taxon>Mytiloidea</taxon>
        <taxon>Mytilidae</taxon>
        <taxon>Mytilinae</taxon>
        <taxon>Mytilus</taxon>
    </lineage>
</organism>
<dbReference type="EMBL" id="UYJE01001542">
    <property type="protein sequence ID" value="VDI02978.1"/>
    <property type="molecule type" value="Genomic_DNA"/>
</dbReference>
<dbReference type="InterPro" id="IPR036770">
    <property type="entry name" value="Ankyrin_rpt-contain_sf"/>
</dbReference>
<name>A0A8B6CDN0_MYTGA</name>
<keyword evidence="2 3" id="KW-0040">ANK repeat</keyword>
<dbReference type="GO" id="GO:0070531">
    <property type="term" value="C:BRCA1-A complex"/>
    <property type="evidence" value="ECO:0007669"/>
    <property type="project" value="TreeGrafter"/>
</dbReference>
<dbReference type="PROSITE" id="PS50297">
    <property type="entry name" value="ANK_REP_REGION"/>
    <property type="match status" value="2"/>
</dbReference>
<dbReference type="SMART" id="SM00248">
    <property type="entry name" value="ANK"/>
    <property type="match status" value="4"/>
</dbReference>